<feature type="compositionally biased region" description="Polar residues" evidence="4">
    <location>
        <begin position="188"/>
        <end position="198"/>
    </location>
</feature>
<proteinExistence type="predicted"/>
<sequence>MATSQSGGGDSNPPVLSYDYQCESCSHKWQDLSHQEIGLVCSKCQSSRIRVPSKRGTYKYKCEKCDIKWKKKNSMGGTSFCPKCKSGIPTYPYKFKPDAPKRMFGEFTCSACDRSWKSGNAWEGRKQQCQDCSTWNLPVTLRPLRPPLHFRAIQKPHPEDKCERCKELGYNCRSAPTAASTEAEDESVISTSDSSVVMPSNDREGSDVTPVPSDHGSDVADIDELVDELEELELQ</sequence>
<feature type="domain" description="3CxxC-type" evidence="5">
    <location>
        <begin position="102"/>
        <end position="168"/>
    </location>
</feature>
<evidence type="ECO:0000256" key="4">
    <source>
        <dbReference type="SAM" id="MobiDB-lite"/>
    </source>
</evidence>
<protein>
    <submittedName>
        <fullName evidence="6">Zinc finger CCHC domain-containing protein 24</fullName>
    </submittedName>
</protein>
<dbReference type="SMART" id="SM01328">
    <property type="entry name" value="zf-3CxxC"/>
    <property type="match status" value="1"/>
</dbReference>
<keyword evidence="1" id="KW-0479">Metal-binding</keyword>
<dbReference type="InterPro" id="IPR027377">
    <property type="entry name" value="ZAR1/RTP1-5-like_Znf-3CxxC"/>
</dbReference>
<gene>
    <name evidence="6" type="ORF">GBAR_LOCUS3204</name>
</gene>
<dbReference type="Proteomes" id="UP001174909">
    <property type="component" value="Unassembled WGS sequence"/>
</dbReference>
<name>A0AA35W0M6_GEOBA</name>
<evidence type="ECO:0000313" key="7">
    <source>
        <dbReference type="Proteomes" id="UP001174909"/>
    </source>
</evidence>
<evidence type="ECO:0000256" key="3">
    <source>
        <dbReference type="ARBA" id="ARBA00022833"/>
    </source>
</evidence>
<reference evidence="6" key="1">
    <citation type="submission" date="2023-03" db="EMBL/GenBank/DDBJ databases">
        <authorList>
            <person name="Steffen K."/>
            <person name="Cardenas P."/>
        </authorList>
    </citation>
    <scope>NUCLEOTIDE SEQUENCE</scope>
</reference>
<evidence type="ECO:0000256" key="2">
    <source>
        <dbReference type="ARBA" id="ARBA00022771"/>
    </source>
</evidence>
<dbReference type="AlphaFoldDB" id="A0AA35W0M6"/>
<keyword evidence="2" id="KW-0863">Zinc-finger</keyword>
<evidence type="ECO:0000259" key="5">
    <source>
        <dbReference type="SMART" id="SM01328"/>
    </source>
</evidence>
<keyword evidence="3" id="KW-0862">Zinc</keyword>
<accession>A0AA35W0M6</accession>
<evidence type="ECO:0000256" key="1">
    <source>
        <dbReference type="ARBA" id="ARBA00022723"/>
    </source>
</evidence>
<keyword evidence="7" id="KW-1185">Reference proteome</keyword>
<dbReference type="InterPro" id="IPR033446">
    <property type="entry name" value="ZCCHC24_Znf-3CxxC"/>
</dbReference>
<dbReference type="EMBL" id="CASHTH010000443">
    <property type="protein sequence ID" value="CAI8001504.1"/>
    <property type="molecule type" value="Genomic_DNA"/>
</dbReference>
<feature type="region of interest" description="Disordered" evidence="4">
    <location>
        <begin position="176"/>
        <end position="222"/>
    </location>
</feature>
<organism evidence="6 7">
    <name type="scientific">Geodia barretti</name>
    <name type="common">Barrett's horny sponge</name>
    <dbReference type="NCBI Taxonomy" id="519541"/>
    <lineage>
        <taxon>Eukaryota</taxon>
        <taxon>Metazoa</taxon>
        <taxon>Porifera</taxon>
        <taxon>Demospongiae</taxon>
        <taxon>Heteroscleromorpha</taxon>
        <taxon>Tetractinellida</taxon>
        <taxon>Astrophorina</taxon>
        <taxon>Geodiidae</taxon>
        <taxon>Geodia</taxon>
    </lineage>
</organism>
<comment type="caution">
    <text evidence="6">The sequence shown here is derived from an EMBL/GenBank/DDBJ whole genome shotgun (WGS) entry which is preliminary data.</text>
</comment>
<evidence type="ECO:0000313" key="6">
    <source>
        <dbReference type="EMBL" id="CAI8001504.1"/>
    </source>
</evidence>
<dbReference type="Pfam" id="PF17180">
    <property type="entry name" value="Zn_ribbon_3CxxC_2"/>
    <property type="match status" value="1"/>
</dbReference>
<dbReference type="GO" id="GO:0008270">
    <property type="term" value="F:zinc ion binding"/>
    <property type="evidence" value="ECO:0007669"/>
    <property type="project" value="UniProtKB-KW"/>
</dbReference>